<sequence length="117" mass="14567">MSFKLWFTFIFKAKNIIEQAFFPIEYEDENDETEAEDFEMPEKNYSNEYNEEQEKHQYFEEEEEIFFEENGEWYKWREATDCATTVSFLNRCKIFQMSEHNYEKLWTCYARNLVLLH</sequence>
<comment type="caution">
    <text evidence="1">The sequence shown here is derived from an EMBL/GenBank/DDBJ whole genome shotgun (WGS) entry which is preliminary data.</text>
</comment>
<dbReference type="Proteomes" id="UP001497535">
    <property type="component" value="Unassembled WGS sequence"/>
</dbReference>
<keyword evidence="2" id="KW-1185">Reference proteome</keyword>
<name>A0ACB0XSQ0_MELEN</name>
<accession>A0ACB0XSQ0</accession>
<evidence type="ECO:0000313" key="1">
    <source>
        <dbReference type="EMBL" id="CAK5015491.1"/>
    </source>
</evidence>
<protein>
    <submittedName>
        <fullName evidence="1">Uncharacterized protein</fullName>
    </submittedName>
</protein>
<reference evidence="1" key="1">
    <citation type="submission" date="2023-11" db="EMBL/GenBank/DDBJ databases">
        <authorList>
            <person name="Poullet M."/>
        </authorList>
    </citation>
    <scope>NUCLEOTIDE SEQUENCE</scope>
    <source>
        <strain evidence="1">E1834</strain>
    </source>
</reference>
<organism evidence="1 2">
    <name type="scientific">Meloidogyne enterolobii</name>
    <name type="common">Root-knot nematode worm</name>
    <name type="synonym">Meloidogyne mayaguensis</name>
    <dbReference type="NCBI Taxonomy" id="390850"/>
    <lineage>
        <taxon>Eukaryota</taxon>
        <taxon>Metazoa</taxon>
        <taxon>Ecdysozoa</taxon>
        <taxon>Nematoda</taxon>
        <taxon>Chromadorea</taxon>
        <taxon>Rhabditida</taxon>
        <taxon>Tylenchina</taxon>
        <taxon>Tylenchomorpha</taxon>
        <taxon>Tylenchoidea</taxon>
        <taxon>Meloidogynidae</taxon>
        <taxon>Meloidogyninae</taxon>
        <taxon>Meloidogyne</taxon>
    </lineage>
</organism>
<gene>
    <name evidence="1" type="ORF">MENTE1834_LOCUS3027</name>
</gene>
<dbReference type="EMBL" id="CAVMJV010000002">
    <property type="protein sequence ID" value="CAK5015491.1"/>
    <property type="molecule type" value="Genomic_DNA"/>
</dbReference>
<evidence type="ECO:0000313" key="2">
    <source>
        <dbReference type="Proteomes" id="UP001497535"/>
    </source>
</evidence>
<proteinExistence type="predicted"/>